<dbReference type="Pfam" id="PF18758">
    <property type="entry name" value="KDZ"/>
    <property type="match status" value="1"/>
</dbReference>
<accession>A0AAD7H1K8</accession>
<evidence type="ECO:0000259" key="3">
    <source>
        <dbReference type="Pfam" id="PF18803"/>
    </source>
</evidence>
<keyword evidence="2" id="KW-1133">Transmembrane helix</keyword>
<dbReference type="Proteomes" id="UP001215598">
    <property type="component" value="Unassembled WGS sequence"/>
</dbReference>
<feature type="compositionally biased region" description="Acidic residues" evidence="1">
    <location>
        <begin position="1000"/>
        <end position="1032"/>
    </location>
</feature>
<feature type="domain" description="CxC2-like cysteine cluster KDZ transposase-associated" evidence="3">
    <location>
        <begin position="119"/>
        <end position="223"/>
    </location>
</feature>
<keyword evidence="2" id="KW-0472">Membrane</keyword>
<dbReference type="InterPro" id="IPR040521">
    <property type="entry name" value="KDZ"/>
</dbReference>
<feature type="transmembrane region" description="Helical" evidence="2">
    <location>
        <begin position="410"/>
        <end position="428"/>
    </location>
</feature>
<protein>
    <recommendedName>
        <fullName evidence="3">CxC2-like cysteine cluster KDZ transposase-associated domain-containing protein</fullName>
    </recommendedName>
</protein>
<comment type="caution">
    <text evidence="4">The sequence shown here is derived from an EMBL/GenBank/DDBJ whole genome shotgun (WGS) entry which is preliminary data.</text>
</comment>
<feature type="region of interest" description="Disordered" evidence="1">
    <location>
        <begin position="990"/>
        <end position="1032"/>
    </location>
</feature>
<dbReference type="Pfam" id="PF18803">
    <property type="entry name" value="CxC2"/>
    <property type="match status" value="1"/>
</dbReference>
<feature type="region of interest" description="Disordered" evidence="1">
    <location>
        <begin position="1"/>
        <end position="55"/>
    </location>
</feature>
<feature type="compositionally biased region" description="Basic and acidic residues" evidence="1">
    <location>
        <begin position="20"/>
        <end position="41"/>
    </location>
</feature>
<proteinExistence type="predicted"/>
<dbReference type="AlphaFoldDB" id="A0AAD7H1K8"/>
<evidence type="ECO:0000313" key="4">
    <source>
        <dbReference type="EMBL" id="KAJ7710209.1"/>
    </source>
</evidence>
<evidence type="ECO:0000313" key="5">
    <source>
        <dbReference type="Proteomes" id="UP001215598"/>
    </source>
</evidence>
<keyword evidence="2" id="KW-0812">Transmembrane</keyword>
<dbReference type="InterPro" id="IPR041457">
    <property type="entry name" value="CxC2_KDZ-assoc"/>
</dbReference>
<feature type="compositionally biased region" description="Polar residues" evidence="1">
    <location>
        <begin position="42"/>
        <end position="53"/>
    </location>
</feature>
<name>A0AAD7H1K8_9AGAR</name>
<evidence type="ECO:0000256" key="2">
    <source>
        <dbReference type="SAM" id="Phobius"/>
    </source>
</evidence>
<evidence type="ECO:0000256" key="1">
    <source>
        <dbReference type="SAM" id="MobiDB-lite"/>
    </source>
</evidence>
<dbReference type="EMBL" id="JARKIB010000411">
    <property type="protein sequence ID" value="KAJ7710209.1"/>
    <property type="molecule type" value="Genomic_DNA"/>
</dbReference>
<keyword evidence="5" id="KW-1185">Reference proteome</keyword>
<sequence length="1032" mass="117378">MRRARGRRGGAPGPPSLYSHEPDRASVVRISNDRRRAHEQTSRVNPQAGTSTPAHFEEDFDSNAAFEDLVNGSYAMGDESLATEVQGPEADGITVCLPPKAKRYANSEWTGDFFKRVGLASLGLVVQLGHTPGSACTAMRRGRYKFTLIDVNGLHNVAVQFCECDSRITHRQQLMRVCWWPATARDLSTCATFNIIRLFQNMNCLGKISSYHFLRSLELLTNADGLNPTPNRRRTFIHIVRQHRMMEAMKRAGRGHCDSGVGGTAQGELALLCRGCPQPGKNLPDGWDNIDWKSMPEDLSYKYALFLAQDCNFRLINRNVSSEARDPIIDDGLGYFCNRVGYKAWIRDHVDEEEISTCSGFQAMFLANAKRAKGLRATGVGGVTCARHNMWRPNGIGDLQNGERYCNMDWIFFSAVLNTIILWIILSYDIACQYSKNFWKRMGKLPAEMRLAEIIAVWFKVPNFHILGHKWPCHSPFSFHWMWGAGMTDGEDVEQNWEFTNGAAGSTKMMGPGGRHAFLEGLFAFHNWMRTISYRKIFGQRMARNLKEARKHKEAFDAFTALVEAEQPELVAKWKGWVHEWEAEQHVEGHGSPFEMAKREHTMKDIQLRLGKEELTRTALGIEIERQHTSSTFVTMGLEIEQSQRILTIDLAATKDPTPTQELDFVKRKTALTKRIRRFRRLQLTYMPQLVRLLTAAQRQVWEQKGRSAQDVKLFMPSELGATTRAAACERGLGKIEEEMREAELQESLDDVRDALRIRTMANRFRRRNTTGQRALTRGQGLLRQISVRIHKAKLRYRYARTALLRLRGHGNWEATYQVLGEEDIRGINERTITEEEAGERERLRQMGEIVEGGMAVAGTVAAGEGTHTMSWIWRSTKLGGEEELVDALRVEWCKVYARMRRWHEDIVLVDEEMRRTIEFGVWKAAEWEMRAGARTKTMTAPLADGLRAYAMEHVEREKTTSARLGVQWAGLREKARIYLAGISEEAGPNGVREVRVVDPDVDPEDEEGDVEGEEVVDGEGEDEEGEDEDED</sequence>
<gene>
    <name evidence="4" type="ORF">B0H16DRAFT_1667852</name>
</gene>
<reference evidence="4" key="1">
    <citation type="submission" date="2023-03" db="EMBL/GenBank/DDBJ databases">
        <title>Massive genome expansion in bonnet fungi (Mycena s.s.) driven by repeated elements and novel gene families across ecological guilds.</title>
        <authorList>
            <consortium name="Lawrence Berkeley National Laboratory"/>
            <person name="Harder C.B."/>
            <person name="Miyauchi S."/>
            <person name="Viragh M."/>
            <person name="Kuo A."/>
            <person name="Thoen E."/>
            <person name="Andreopoulos B."/>
            <person name="Lu D."/>
            <person name="Skrede I."/>
            <person name="Drula E."/>
            <person name="Henrissat B."/>
            <person name="Morin E."/>
            <person name="Kohler A."/>
            <person name="Barry K."/>
            <person name="LaButti K."/>
            <person name="Morin E."/>
            <person name="Salamov A."/>
            <person name="Lipzen A."/>
            <person name="Mereny Z."/>
            <person name="Hegedus B."/>
            <person name="Baldrian P."/>
            <person name="Stursova M."/>
            <person name="Weitz H."/>
            <person name="Taylor A."/>
            <person name="Grigoriev I.V."/>
            <person name="Nagy L.G."/>
            <person name="Martin F."/>
            <person name="Kauserud H."/>
        </authorList>
    </citation>
    <scope>NUCLEOTIDE SEQUENCE</scope>
    <source>
        <strain evidence="4">CBHHK182m</strain>
    </source>
</reference>
<organism evidence="4 5">
    <name type="scientific">Mycena metata</name>
    <dbReference type="NCBI Taxonomy" id="1033252"/>
    <lineage>
        <taxon>Eukaryota</taxon>
        <taxon>Fungi</taxon>
        <taxon>Dikarya</taxon>
        <taxon>Basidiomycota</taxon>
        <taxon>Agaricomycotina</taxon>
        <taxon>Agaricomycetes</taxon>
        <taxon>Agaricomycetidae</taxon>
        <taxon>Agaricales</taxon>
        <taxon>Marasmiineae</taxon>
        <taxon>Mycenaceae</taxon>
        <taxon>Mycena</taxon>
    </lineage>
</organism>